<comment type="similarity">
    <text evidence="1">Belongs to the non-flavoprotein flavin reductase family.</text>
</comment>
<dbReference type="GeneID" id="95780132"/>
<dbReference type="PANTHER" id="PTHR30466:SF11">
    <property type="entry name" value="FLAVIN-DEPENDENT MONOOXYGENASE, REDUCTASE SUBUNIT HSAB"/>
    <property type="match status" value="1"/>
</dbReference>
<dbReference type="GO" id="GO:0042602">
    <property type="term" value="F:riboflavin reductase (NADPH) activity"/>
    <property type="evidence" value="ECO:0007669"/>
    <property type="project" value="TreeGrafter"/>
</dbReference>
<evidence type="ECO:0000256" key="1">
    <source>
        <dbReference type="ARBA" id="ARBA00008898"/>
    </source>
</evidence>
<feature type="domain" description="Flavin reductase like" evidence="3">
    <location>
        <begin position="18"/>
        <end position="160"/>
    </location>
</feature>
<evidence type="ECO:0000313" key="4">
    <source>
        <dbReference type="EMBL" id="RXS65195.1"/>
    </source>
</evidence>
<organism evidence="4 5">
    <name type="scientific">Streptomyces sioyaensis</name>
    <dbReference type="NCBI Taxonomy" id="67364"/>
    <lineage>
        <taxon>Bacteria</taxon>
        <taxon>Bacillati</taxon>
        <taxon>Actinomycetota</taxon>
        <taxon>Actinomycetes</taxon>
        <taxon>Kitasatosporales</taxon>
        <taxon>Streptomycetaceae</taxon>
        <taxon>Streptomyces</taxon>
    </lineage>
</organism>
<protein>
    <submittedName>
        <fullName evidence="4">Flavin reductase</fullName>
    </submittedName>
</protein>
<dbReference type="InterPro" id="IPR012349">
    <property type="entry name" value="Split_barrel_FMN-bd"/>
</dbReference>
<dbReference type="Pfam" id="PF01613">
    <property type="entry name" value="Flavin_Reduct"/>
    <property type="match status" value="1"/>
</dbReference>
<sequence>MTAALTKELDSRQLRQAFSCFPTGVTALCGLVDGEPTGMAVSSFTSVSLTPPLVSVCIQDTSTTWSKLRDRRLGLSVLAEDQDTACRRLSSKDGDRFGDLQWQATDEGRLIIDGAVAWFDCSLFTEIPAGDHTIAVLQIHDLWTSPNTAPLVFHGSRFRRLAPTDQVQ</sequence>
<keyword evidence="5" id="KW-1185">Reference proteome</keyword>
<keyword evidence="2" id="KW-0560">Oxidoreductase</keyword>
<dbReference type="GO" id="GO:0010181">
    <property type="term" value="F:FMN binding"/>
    <property type="evidence" value="ECO:0007669"/>
    <property type="project" value="InterPro"/>
</dbReference>
<dbReference type="AlphaFoldDB" id="A0A4Q1QST3"/>
<evidence type="ECO:0000256" key="2">
    <source>
        <dbReference type="ARBA" id="ARBA00023002"/>
    </source>
</evidence>
<dbReference type="Gene3D" id="2.30.110.10">
    <property type="entry name" value="Electron Transport, Fmn-binding Protein, Chain A"/>
    <property type="match status" value="1"/>
</dbReference>
<gene>
    <name evidence="4" type="ORF">EST54_19590</name>
</gene>
<dbReference type="SMART" id="SM00903">
    <property type="entry name" value="Flavin_Reduct"/>
    <property type="match status" value="1"/>
</dbReference>
<dbReference type="SUPFAM" id="SSF50475">
    <property type="entry name" value="FMN-binding split barrel"/>
    <property type="match status" value="1"/>
</dbReference>
<reference evidence="4 5" key="1">
    <citation type="submission" date="2019-01" db="EMBL/GenBank/DDBJ databases">
        <title>Draft genome sequences of the type strain Streptomyces sioyaensis DSM 40032 and its novel strain, TM32, a thermotolerant antibiotics-producing actinobacterium.</title>
        <authorList>
            <person name="Nakaew N."/>
            <person name="Lumyong S."/>
            <person name="Sloan W.T."/>
            <person name="Sungthong R."/>
        </authorList>
    </citation>
    <scope>NUCLEOTIDE SEQUENCE [LARGE SCALE GENOMIC DNA]</scope>
    <source>
        <strain evidence="4 5">DSM 40032</strain>
    </source>
</reference>
<evidence type="ECO:0000259" key="3">
    <source>
        <dbReference type="SMART" id="SM00903"/>
    </source>
</evidence>
<dbReference type="Proteomes" id="UP000289482">
    <property type="component" value="Unassembled WGS sequence"/>
</dbReference>
<dbReference type="PANTHER" id="PTHR30466">
    <property type="entry name" value="FLAVIN REDUCTASE"/>
    <property type="match status" value="1"/>
</dbReference>
<evidence type="ECO:0000313" key="5">
    <source>
        <dbReference type="Proteomes" id="UP000289482"/>
    </source>
</evidence>
<comment type="caution">
    <text evidence="4">The sequence shown here is derived from an EMBL/GenBank/DDBJ whole genome shotgun (WGS) entry which is preliminary data.</text>
</comment>
<proteinExistence type="inferred from homology"/>
<dbReference type="EMBL" id="SDIF01000055">
    <property type="protein sequence ID" value="RXS65195.1"/>
    <property type="molecule type" value="Genomic_DNA"/>
</dbReference>
<dbReference type="InterPro" id="IPR002563">
    <property type="entry name" value="Flavin_Rdtase-like_dom"/>
</dbReference>
<name>A0A4Q1QST3_9ACTN</name>
<accession>A0A4Q1QST3</accession>
<dbReference type="RefSeq" id="WP_129248940.1">
    <property type="nucleotide sequence ID" value="NZ_JABZEL010000002.1"/>
</dbReference>
<dbReference type="InterPro" id="IPR050268">
    <property type="entry name" value="NADH-dep_flavin_reductase"/>
</dbReference>